<dbReference type="SUPFAM" id="SSF53041">
    <property type="entry name" value="Resolvase-like"/>
    <property type="match status" value="1"/>
</dbReference>
<dbReference type="Pfam" id="PF00239">
    <property type="entry name" value="Resolvase"/>
    <property type="match status" value="1"/>
</dbReference>
<dbReference type="PANTHER" id="PTHR30461">
    <property type="entry name" value="DNA-INVERTASE FROM LAMBDOID PROPHAGE"/>
    <property type="match status" value="1"/>
</dbReference>
<dbReference type="GO" id="GO:0000150">
    <property type="term" value="F:DNA strand exchange activity"/>
    <property type="evidence" value="ECO:0007669"/>
    <property type="project" value="InterPro"/>
</dbReference>
<dbReference type="FunFam" id="3.40.50.1390:FF:000008">
    <property type="entry name" value="DNA recombinase"/>
    <property type="match status" value="1"/>
</dbReference>
<dbReference type="InterPro" id="IPR011109">
    <property type="entry name" value="DNA_bind_recombinase_dom"/>
</dbReference>
<organism evidence="2 3">
    <name type="scientific">Janthinobacterium agaricidamnosum</name>
    <dbReference type="NCBI Taxonomy" id="55508"/>
    <lineage>
        <taxon>Bacteria</taxon>
        <taxon>Pseudomonadati</taxon>
        <taxon>Pseudomonadota</taxon>
        <taxon>Betaproteobacteria</taxon>
        <taxon>Burkholderiales</taxon>
        <taxon>Oxalobacteraceae</taxon>
        <taxon>Janthinobacterium</taxon>
    </lineage>
</organism>
<dbReference type="InterPro" id="IPR050639">
    <property type="entry name" value="SSR_resolvase"/>
</dbReference>
<evidence type="ECO:0000259" key="1">
    <source>
        <dbReference type="PROSITE" id="PS51736"/>
    </source>
</evidence>
<dbReference type="Gene3D" id="3.90.1750.20">
    <property type="entry name" value="Putative Large Serine Recombinase, Chain B, Domain 2"/>
    <property type="match status" value="1"/>
</dbReference>
<dbReference type="SMART" id="SM00857">
    <property type="entry name" value="Resolvase"/>
    <property type="match status" value="1"/>
</dbReference>
<evidence type="ECO:0000313" key="3">
    <source>
        <dbReference type="Proteomes" id="UP000279594"/>
    </source>
</evidence>
<keyword evidence="3" id="KW-1185">Reference proteome</keyword>
<accession>A0A3G2E4V2</accession>
<sequence>MRRKAAIHVPKAKEKIAKPTAAVYVRMSTDNQNHSVSHQLHCISEYAERHGIDIIKTYTDEGRSGLDFSSRPGLRSLIEDVQSGVAPFQSILAYDISRWGRFQDLDESAYYEYICRRAGVAIVYCAEDFENNGSSVSSIIKSVKRAMAAEYSRELSTKVFAAQCRFVEMGFKQGGRAGFGLRRIPISVSGKAKPALEYGERKSHPTDRVILVPGPNEELEILRGVYDWYVLERLSESEIAFLLNAMEAPRECGRAWTRDCVRDVLTNEKYIGNIIYNRASFKLRKYHVENPASMWIQRIGAFPPLIPVALFRKAQQERKHRLAPIPKEELLAMLRKLHEKHGKVTTTLIDQDDTLPGAQMFAYYFGTMLEAYALAGLPPTNICKFIATRAVISNVRAATHEQIKALIIGAGVGLEKGPSRNTFLLNGETLLKIAIARCLYEKTALPRWRVRMDEESRCDFVLAVLLDLQNQKADSYYLFPKADFLKVQITLTEANMSTLSQYKHASLDAMFGAGHKTTR</sequence>
<dbReference type="EMBL" id="CP033019">
    <property type="protein sequence ID" value="AYM75171.1"/>
    <property type="molecule type" value="Genomic_DNA"/>
</dbReference>
<feature type="domain" description="Resolvase/invertase-type recombinase catalytic" evidence="1">
    <location>
        <begin position="20"/>
        <end position="170"/>
    </location>
</feature>
<reference evidence="2 3" key="1">
    <citation type="submission" date="2018-10" db="EMBL/GenBank/DDBJ databases">
        <title>Effects of UV and annual dynamics of microbial communities in freshwater RAS systems.</title>
        <authorList>
            <person name="Bekkelund A.K."/>
            <person name="Hansen B.R."/>
            <person name="Stokken H."/>
            <person name="Eriksen B.F."/>
            <person name="Kashulin N.A."/>
        </authorList>
    </citation>
    <scope>NUCLEOTIDE SEQUENCE [LARGE SCALE GENOMIC DNA]</scope>
    <source>
        <strain evidence="2 3">BHSEK</strain>
    </source>
</reference>
<dbReference type="CDD" id="cd00338">
    <property type="entry name" value="Ser_Recombinase"/>
    <property type="match status" value="1"/>
</dbReference>
<dbReference type="GO" id="GO:0003677">
    <property type="term" value="F:DNA binding"/>
    <property type="evidence" value="ECO:0007669"/>
    <property type="project" value="InterPro"/>
</dbReference>
<protein>
    <submittedName>
        <fullName evidence="2">Recombinase family protein</fullName>
    </submittedName>
</protein>
<dbReference type="AlphaFoldDB" id="A0A3G2E4V2"/>
<dbReference type="InterPro" id="IPR036162">
    <property type="entry name" value="Resolvase-like_N_sf"/>
</dbReference>
<evidence type="ECO:0000313" key="2">
    <source>
        <dbReference type="EMBL" id="AYM75171.1"/>
    </source>
</evidence>
<dbReference type="RefSeq" id="WP_070313734.1">
    <property type="nucleotide sequence ID" value="NZ_CP033019.1"/>
</dbReference>
<dbReference type="Gene3D" id="3.40.50.1390">
    <property type="entry name" value="Resolvase, N-terminal catalytic domain"/>
    <property type="match status" value="1"/>
</dbReference>
<name>A0A3G2E4V2_9BURK</name>
<dbReference type="InterPro" id="IPR006119">
    <property type="entry name" value="Resolv_N"/>
</dbReference>
<proteinExistence type="predicted"/>
<dbReference type="InterPro" id="IPR038109">
    <property type="entry name" value="DNA_bind_recomb_sf"/>
</dbReference>
<gene>
    <name evidence="2" type="ORF">D9M09_04675</name>
</gene>
<dbReference type="Pfam" id="PF07508">
    <property type="entry name" value="Recombinase"/>
    <property type="match status" value="1"/>
</dbReference>
<dbReference type="PROSITE" id="PS51736">
    <property type="entry name" value="RECOMBINASES_3"/>
    <property type="match status" value="1"/>
</dbReference>
<dbReference type="PANTHER" id="PTHR30461:SF23">
    <property type="entry name" value="DNA RECOMBINASE-RELATED"/>
    <property type="match status" value="1"/>
</dbReference>
<dbReference type="Proteomes" id="UP000279594">
    <property type="component" value="Chromosome"/>
</dbReference>